<feature type="transmembrane region" description="Helical" evidence="6">
    <location>
        <begin position="105"/>
        <end position="123"/>
    </location>
</feature>
<evidence type="ECO:0000313" key="8">
    <source>
        <dbReference type="Proteomes" id="UP000828390"/>
    </source>
</evidence>
<feature type="transmembrane region" description="Helical" evidence="6">
    <location>
        <begin position="143"/>
        <end position="165"/>
    </location>
</feature>
<dbReference type="InterPro" id="IPR036259">
    <property type="entry name" value="MFS_trans_sf"/>
</dbReference>
<dbReference type="PANTHER" id="PTHR43385">
    <property type="entry name" value="RIBOFLAVIN TRANSPORTER RIBJ"/>
    <property type="match status" value="1"/>
</dbReference>
<dbReference type="OrthoDB" id="410267at2759"/>
<organism evidence="7 8">
    <name type="scientific">Dreissena polymorpha</name>
    <name type="common">Zebra mussel</name>
    <name type="synonym">Mytilus polymorpha</name>
    <dbReference type="NCBI Taxonomy" id="45954"/>
    <lineage>
        <taxon>Eukaryota</taxon>
        <taxon>Metazoa</taxon>
        <taxon>Spiralia</taxon>
        <taxon>Lophotrochozoa</taxon>
        <taxon>Mollusca</taxon>
        <taxon>Bivalvia</taxon>
        <taxon>Autobranchia</taxon>
        <taxon>Heteroconchia</taxon>
        <taxon>Euheterodonta</taxon>
        <taxon>Imparidentia</taxon>
        <taxon>Neoheterodontei</taxon>
        <taxon>Myida</taxon>
        <taxon>Dreissenoidea</taxon>
        <taxon>Dreissenidae</taxon>
        <taxon>Dreissena</taxon>
    </lineage>
</organism>
<protein>
    <recommendedName>
        <fullName evidence="9">Major facilitator superfamily (MFS) profile domain-containing protein</fullName>
    </recommendedName>
</protein>
<evidence type="ECO:0000256" key="5">
    <source>
        <dbReference type="ARBA" id="ARBA00023136"/>
    </source>
</evidence>
<dbReference type="SUPFAM" id="SSF103473">
    <property type="entry name" value="MFS general substrate transporter"/>
    <property type="match status" value="1"/>
</dbReference>
<gene>
    <name evidence="7" type="ORF">DPMN_141015</name>
</gene>
<dbReference type="GO" id="GO:0022857">
    <property type="term" value="F:transmembrane transporter activity"/>
    <property type="evidence" value="ECO:0007669"/>
    <property type="project" value="InterPro"/>
</dbReference>
<keyword evidence="8" id="KW-1185">Reference proteome</keyword>
<dbReference type="Pfam" id="PF07690">
    <property type="entry name" value="MFS_1"/>
    <property type="match status" value="1"/>
</dbReference>
<proteinExistence type="predicted"/>
<feature type="transmembrane region" description="Helical" evidence="6">
    <location>
        <begin position="53"/>
        <end position="74"/>
    </location>
</feature>
<sequence>MANVIPIVVSLTGSILVHLVLGSYYIFGNVSPYMISYLKNRTSETTLRNEDNIWIANSAIVLSPIATSLGGILAARFGIRITCAIGCSILCAGVALTYFTLKVSLVWVSITYGLVNSFGNFIAYGPPAQNAVGWIPKRPTFAVGLIVCGFGGGAFIFNQVVTAFINPDNISPDLVDKNGDRYFTNKELLDRVPYAFLLLAGIYAVMCIVGVIMIIPAPIPGQRDTCCMQQIGTVDIENIQQSGSTPKQKEPFKTVLIRIMKSKNAWIWVTIMFFMFSGMQFANSLYKDYGQTFIYDDHFLALVGAIASIFNCVFRPIWGLVMDKYGFESAVKILCTLCTVLSCTLMYTEKMNKVFFLLWIGGIYGSNCGLWAMGPSVMGKLFGVENISVATGFQFIGVAIGTIAGGFLGLDLQATIGWHWLFIVAGFLGASGFLVSFFFDGRDLTNKPI</sequence>
<dbReference type="Proteomes" id="UP000828390">
    <property type="component" value="Unassembled WGS sequence"/>
</dbReference>
<comment type="subcellular location">
    <subcellularLocation>
        <location evidence="1">Membrane</location>
        <topology evidence="1">Multi-pass membrane protein</topology>
    </subcellularLocation>
</comment>
<feature type="transmembrane region" description="Helical" evidence="6">
    <location>
        <begin position="265"/>
        <end position="286"/>
    </location>
</feature>
<evidence type="ECO:0000256" key="1">
    <source>
        <dbReference type="ARBA" id="ARBA00004141"/>
    </source>
</evidence>
<evidence type="ECO:0008006" key="9">
    <source>
        <dbReference type="Google" id="ProtNLM"/>
    </source>
</evidence>
<dbReference type="EMBL" id="JAIWYP010000006">
    <property type="protein sequence ID" value="KAH3812579.1"/>
    <property type="molecule type" value="Genomic_DNA"/>
</dbReference>
<keyword evidence="3 6" id="KW-0812">Transmembrane</keyword>
<evidence type="ECO:0000256" key="6">
    <source>
        <dbReference type="SAM" id="Phobius"/>
    </source>
</evidence>
<evidence type="ECO:0000313" key="7">
    <source>
        <dbReference type="EMBL" id="KAH3812579.1"/>
    </source>
</evidence>
<evidence type="ECO:0000256" key="4">
    <source>
        <dbReference type="ARBA" id="ARBA00022989"/>
    </source>
</evidence>
<dbReference type="Gene3D" id="1.20.1250.20">
    <property type="entry name" value="MFS general substrate transporter like domains"/>
    <property type="match status" value="2"/>
</dbReference>
<evidence type="ECO:0000256" key="2">
    <source>
        <dbReference type="ARBA" id="ARBA00022448"/>
    </source>
</evidence>
<dbReference type="InterPro" id="IPR011701">
    <property type="entry name" value="MFS"/>
</dbReference>
<feature type="transmembrane region" description="Helical" evidence="6">
    <location>
        <begin position="194"/>
        <end position="215"/>
    </location>
</feature>
<keyword evidence="2" id="KW-0813">Transport</keyword>
<feature type="transmembrane region" description="Helical" evidence="6">
    <location>
        <begin position="354"/>
        <end position="374"/>
    </location>
</feature>
<comment type="caution">
    <text evidence="7">The sequence shown here is derived from an EMBL/GenBank/DDBJ whole genome shotgun (WGS) entry which is preliminary data.</text>
</comment>
<dbReference type="PANTHER" id="PTHR43385:SF1">
    <property type="entry name" value="RIBOFLAVIN TRANSPORTER RIBJ"/>
    <property type="match status" value="1"/>
</dbReference>
<name>A0A9D4GBI4_DREPO</name>
<evidence type="ECO:0000256" key="3">
    <source>
        <dbReference type="ARBA" id="ARBA00022692"/>
    </source>
</evidence>
<dbReference type="InterPro" id="IPR052983">
    <property type="entry name" value="MFS_Riboflavin_Transporter"/>
</dbReference>
<keyword evidence="4 6" id="KW-1133">Transmembrane helix</keyword>
<reference evidence="7" key="2">
    <citation type="submission" date="2020-11" db="EMBL/GenBank/DDBJ databases">
        <authorList>
            <person name="McCartney M.A."/>
            <person name="Auch B."/>
            <person name="Kono T."/>
            <person name="Mallez S."/>
            <person name="Becker A."/>
            <person name="Gohl D.M."/>
            <person name="Silverstein K.A.T."/>
            <person name="Koren S."/>
            <person name="Bechman K.B."/>
            <person name="Herman A."/>
            <person name="Abrahante J.E."/>
            <person name="Garbe J."/>
        </authorList>
    </citation>
    <scope>NUCLEOTIDE SEQUENCE</scope>
    <source>
        <strain evidence="7">Duluth1</strain>
        <tissue evidence="7">Whole animal</tissue>
    </source>
</reference>
<feature type="transmembrane region" description="Helical" evidence="6">
    <location>
        <begin position="81"/>
        <end position="99"/>
    </location>
</feature>
<feature type="transmembrane region" description="Helical" evidence="6">
    <location>
        <begin position="386"/>
        <end position="410"/>
    </location>
</feature>
<feature type="transmembrane region" description="Helical" evidence="6">
    <location>
        <begin position="298"/>
        <end position="318"/>
    </location>
</feature>
<accession>A0A9D4GBI4</accession>
<dbReference type="GO" id="GO:0016020">
    <property type="term" value="C:membrane"/>
    <property type="evidence" value="ECO:0007669"/>
    <property type="project" value="UniProtKB-SubCell"/>
</dbReference>
<dbReference type="AlphaFoldDB" id="A0A9D4GBI4"/>
<feature type="transmembrane region" description="Helical" evidence="6">
    <location>
        <begin position="416"/>
        <end position="439"/>
    </location>
</feature>
<reference evidence="7" key="1">
    <citation type="journal article" date="2019" name="bioRxiv">
        <title>The Genome of the Zebra Mussel, Dreissena polymorpha: A Resource for Invasive Species Research.</title>
        <authorList>
            <person name="McCartney M.A."/>
            <person name="Auch B."/>
            <person name="Kono T."/>
            <person name="Mallez S."/>
            <person name="Zhang Y."/>
            <person name="Obille A."/>
            <person name="Becker A."/>
            <person name="Abrahante J.E."/>
            <person name="Garbe J."/>
            <person name="Badalamenti J.P."/>
            <person name="Herman A."/>
            <person name="Mangelson H."/>
            <person name="Liachko I."/>
            <person name="Sullivan S."/>
            <person name="Sone E.D."/>
            <person name="Koren S."/>
            <person name="Silverstein K.A.T."/>
            <person name="Beckman K.B."/>
            <person name="Gohl D.M."/>
        </authorList>
    </citation>
    <scope>NUCLEOTIDE SEQUENCE</scope>
    <source>
        <strain evidence="7">Duluth1</strain>
        <tissue evidence="7">Whole animal</tissue>
    </source>
</reference>
<keyword evidence="5 6" id="KW-0472">Membrane</keyword>
<feature type="transmembrane region" description="Helical" evidence="6">
    <location>
        <begin position="7"/>
        <end position="27"/>
    </location>
</feature>